<dbReference type="KEGG" id="fop:FNB79_07855"/>
<gene>
    <name evidence="1" type="ORF">FNB79_07855</name>
</gene>
<evidence type="ECO:0000313" key="1">
    <source>
        <dbReference type="EMBL" id="QDO93901.1"/>
    </source>
</evidence>
<dbReference type="Proteomes" id="UP000319209">
    <property type="component" value="Chromosome"/>
</dbReference>
<sequence>MHTLKLVLILFTIGVFTSCNSSEKKKVIDPIVLEDTASEIVKNPNTLSASEKIINEAIAAHGGDLYNSANYSFVFRKNIFQFKNDGSKYKYTKTYKKGDSIIVDVLNNGKFSRTVNGKVVSLSEKAIATGTGAVNSVIYFATLPYKLSDKAVHSKLIEEISIKGEMYNAIQVTFSEAGGGEDHDDEYMYWINTKTKKVDYLAYNYRVNDGGVRFRVGYNKRVVDGITFQDYINYEAAVGTPLKDLPELFEANTLKELSKIKTENVINLNK</sequence>
<dbReference type="InterPro" id="IPR045444">
    <property type="entry name" value="DUF6503"/>
</dbReference>
<evidence type="ECO:0000313" key="2">
    <source>
        <dbReference type="Proteomes" id="UP000319209"/>
    </source>
</evidence>
<proteinExistence type="predicted"/>
<evidence type="ECO:0008006" key="3">
    <source>
        <dbReference type="Google" id="ProtNLM"/>
    </source>
</evidence>
<dbReference type="EMBL" id="CP041637">
    <property type="protein sequence ID" value="QDO93901.1"/>
    <property type="molecule type" value="Genomic_DNA"/>
</dbReference>
<keyword evidence="2" id="KW-1185">Reference proteome</keyword>
<dbReference type="RefSeq" id="WP_143380790.1">
    <property type="nucleotide sequence ID" value="NZ_CP041637.1"/>
</dbReference>
<dbReference type="PROSITE" id="PS51257">
    <property type="entry name" value="PROKAR_LIPOPROTEIN"/>
    <property type="match status" value="1"/>
</dbReference>
<organism evidence="1 2">
    <name type="scientific">Formosa sediminum</name>
    <dbReference type="NCBI Taxonomy" id="2594004"/>
    <lineage>
        <taxon>Bacteria</taxon>
        <taxon>Pseudomonadati</taxon>
        <taxon>Bacteroidota</taxon>
        <taxon>Flavobacteriia</taxon>
        <taxon>Flavobacteriales</taxon>
        <taxon>Flavobacteriaceae</taxon>
        <taxon>Formosa</taxon>
    </lineage>
</organism>
<reference evidence="1 2" key="1">
    <citation type="submission" date="2019-07" db="EMBL/GenBank/DDBJ databases">
        <title>Genome sequencing for Formosa sp. PS13.</title>
        <authorList>
            <person name="Park S.-J."/>
        </authorList>
    </citation>
    <scope>NUCLEOTIDE SEQUENCE [LARGE SCALE GENOMIC DNA]</scope>
    <source>
        <strain evidence="1 2">PS13</strain>
    </source>
</reference>
<dbReference type="AlphaFoldDB" id="A0A516GQV5"/>
<accession>A0A516GQV5</accession>
<dbReference type="Pfam" id="PF20113">
    <property type="entry name" value="DUF6503"/>
    <property type="match status" value="1"/>
</dbReference>
<protein>
    <recommendedName>
        <fullName evidence="3">Deoxyribose-phosphate aldolase</fullName>
    </recommendedName>
</protein>
<dbReference type="OrthoDB" id="982433at2"/>
<name>A0A516GQV5_9FLAO</name>